<protein>
    <recommendedName>
        <fullName evidence="3">TBC1 domain family member 31</fullName>
    </recommendedName>
</protein>
<keyword evidence="7" id="KW-0970">Cilium biogenesis/degradation</keyword>
<dbReference type="SUPFAM" id="SSF50978">
    <property type="entry name" value="WD40 repeat-like"/>
    <property type="match status" value="1"/>
</dbReference>
<evidence type="ECO:0000256" key="11">
    <source>
        <dbReference type="ARBA" id="ARBA00034464"/>
    </source>
</evidence>
<dbReference type="STRING" id="283909.R7TT97"/>
<dbReference type="Pfam" id="PF00566">
    <property type="entry name" value="RabGAP-TBC"/>
    <property type="match status" value="1"/>
</dbReference>
<feature type="coiled-coil region" evidence="12">
    <location>
        <begin position="751"/>
        <end position="841"/>
    </location>
</feature>
<dbReference type="Proteomes" id="UP000014760">
    <property type="component" value="Unassembled WGS sequence"/>
</dbReference>
<evidence type="ECO:0000256" key="3">
    <source>
        <dbReference type="ARBA" id="ARBA00014199"/>
    </source>
</evidence>
<dbReference type="OMA" id="GCYPEKY"/>
<organism evidence="14">
    <name type="scientific">Capitella teleta</name>
    <name type="common">Polychaete worm</name>
    <dbReference type="NCBI Taxonomy" id="283909"/>
    <lineage>
        <taxon>Eukaryota</taxon>
        <taxon>Metazoa</taxon>
        <taxon>Spiralia</taxon>
        <taxon>Lophotrochozoa</taxon>
        <taxon>Annelida</taxon>
        <taxon>Polychaeta</taxon>
        <taxon>Sedentaria</taxon>
        <taxon>Scolecida</taxon>
        <taxon>Capitellidae</taxon>
        <taxon>Capitella</taxon>
    </lineage>
</organism>
<dbReference type="GO" id="GO:0060271">
    <property type="term" value="P:cilium assembly"/>
    <property type="evidence" value="ECO:0007669"/>
    <property type="project" value="UniProtKB-ARBA"/>
</dbReference>
<evidence type="ECO:0000256" key="4">
    <source>
        <dbReference type="ARBA" id="ARBA00022490"/>
    </source>
</evidence>
<evidence type="ECO:0000256" key="2">
    <source>
        <dbReference type="ARBA" id="ARBA00004607"/>
    </source>
</evidence>
<dbReference type="PANTHER" id="PTHR19853:SF1">
    <property type="entry name" value="TBC1 DOMAIN FAMILY MEMBER 31"/>
    <property type="match status" value="1"/>
</dbReference>
<dbReference type="OrthoDB" id="5578278at2759"/>
<keyword evidence="16" id="KW-1185">Reference proteome</keyword>
<name>R7TT97_CAPTE</name>
<reference evidence="15" key="3">
    <citation type="submission" date="2015-06" db="UniProtKB">
        <authorList>
            <consortium name="EnsemblMetazoa"/>
        </authorList>
    </citation>
    <scope>IDENTIFICATION</scope>
</reference>
<dbReference type="InterPro" id="IPR000195">
    <property type="entry name" value="Rab-GAP-TBC_dom"/>
</dbReference>
<dbReference type="HOGENOM" id="CLU_003330_0_0_1"/>
<keyword evidence="10" id="KW-0966">Cell projection</keyword>
<evidence type="ECO:0000256" key="7">
    <source>
        <dbReference type="ARBA" id="ARBA00022794"/>
    </source>
</evidence>
<dbReference type="EMBL" id="AMQN01000254">
    <property type="status" value="NOT_ANNOTATED_CDS"/>
    <property type="molecule type" value="Genomic_DNA"/>
</dbReference>
<dbReference type="Gene3D" id="2.130.10.10">
    <property type="entry name" value="YVTN repeat-like/Quinoprotein amine dehydrogenase"/>
    <property type="match status" value="2"/>
</dbReference>
<dbReference type="InterPro" id="IPR036322">
    <property type="entry name" value="WD40_repeat_dom_sf"/>
</dbReference>
<dbReference type="Gene3D" id="1.10.472.80">
    <property type="entry name" value="Ypt/Rab-GAP domain of gyp1p, domain 3"/>
    <property type="match status" value="1"/>
</dbReference>
<dbReference type="GO" id="GO:0060090">
    <property type="term" value="F:molecular adaptor activity"/>
    <property type="evidence" value="ECO:0007669"/>
    <property type="project" value="UniProtKB-ARBA"/>
</dbReference>
<keyword evidence="5" id="KW-0853">WD repeat</keyword>
<keyword evidence="6" id="KW-0677">Repeat</keyword>
<dbReference type="PANTHER" id="PTHR19853">
    <property type="entry name" value="WD REPEAT CONTAINING PROTEIN 3 WDR3"/>
    <property type="match status" value="1"/>
</dbReference>
<evidence type="ECO:0000313" key="15">
    <source>
        <dbReference type="EnsemblMetazoa" id="CapteP120736"/>
    </source>
</evidence>
<dbReference type="EnsemblMetazoa" id="CapteT120736">
    <property type="protein sequence ID" value="CapteP120736"/>
    <property type="gene ID" value="CapteG120736"/>
</dbReference>
<reference evidence="16" key="1">
    <citation type="submission" date="2012-12" db="EMBL/GenBank/DDBJ databases">
        <authorList>
            <person name="Hellsten U."/>
            <person name="Grimwood J."/>
            <person name="Chapman J.A."/>
            <person name="Shapiro H."/>
            <person name="Aerts A."/>
            <person name="Otillar R.P."/>
            <person name="Terry A.Y."/>
            <person name="Boore J.L."/>
            <person name="Simakov O."/>
            <person name="Marletaz F."/>
            <person name="Cho S.-J."/>
            <person name="Edsinger-Gonzales E."/>
            <person name="Havlak P."/>
            <person name="Kuo D.-H."/>
            <person name="Larsson T."/>
            <person name="Lv J."/>
            <person name="Arendt D."/>
            <person name="Savage R."/>
            <person name="Osoegawa K."/>
            <person name="de Jong P."/>
            <person name="Lindberg D.R."/>
            <person name="Seaver E.C."/>
            <person name="Weisblat D.A."/>
            <person name="Putnam N.H."/>
            <person name="Grigoriev I.V."/>
            <person name="Rokhsar D.S."/>
        </authorList>
    </citation>
    <scope>NUCLEOTIDE SEQUENCE</scope>
    <source>
        <strain evidence="16">I ESC-2004</strain>
    </source>
</reference>
<dbReference type="InterPro" id="IPR035969">
    <property type="entry name" value="Rab-GAP_TBC_sf"/>
</dbReference>
<dbReference type="FunFam" id="1.10.472.80:FF:000022">
    <property type="entry name" value="TBC1 domain family, member 31"/>
    <property type="match status" value="1"/>
</dbReference>
<dbReference type="AlphaFoldDB" id="R7TT97"/>
<dbReference type="SMART" id="SM00320">
    <property type="entry name" value="WD40"/>
    <property type="match status" value="7"/>
</dbReference>
<evidence type="ECO:0000256" key="8">
    <source>
        <dbReference type="ARBA" id="ARBA00023054"/>
    </source>
</evidence>
<keyword evidence="8 12" id="KW-0175">Coiled coil</keyword>
<evidence type="ECO:0000256" key="6">
    <source>
        <dbReference type="ARBA" id="ARBA00022737"/>
    </source>
</evidence>
<evidence type="ECO:0000256" key="5">
    <source>
        <dbReference type="ARBA" id="ARBA00022574"/>
    </source>
</evidence>
<accession>R7TT97</accession>
<feature type="domain" description="Rab-GAP TBC" evidence="13">
    <location>
        <begin position="431"/>
        <end position="606"/>
    </location>
</feature>
<evidence type="ECO:0000256" key="1">
    <source>
        <dbReference type="ARBA" id="ARBA00004120"/>
    </source>
</evidence>
<keyword evidence="9" id="KW-0206">Cytoskeleton</keyword>
<proteinExistence type="predicted"/>
<dbReference type="PROSITE" id="PS50086">
    <property type="entry name" value="TBC_RABGAP"/>
    <property type="match status" value="1"/>
</dbReference>
<dbReference type="InterPro" id="IPR051570">
    <property type="entry name" value="TBC1_cilium_biogenesis"/>
</dbReference>
<dbReference type="InterPro" id="IPR001680">
    <property type="entry name" value="WD40_rpt"/>
</dbReference>
<evidence type="ECO:0000313" key="14">
    <source>
        <dbReference type="EMBL" id="ELT96869.1"/>
    </source>
</evidence>
<comment type="function">
    <text evidence="11">Molecular adapter which is involved in cilium biogenesis. Part of a functional complex including OFD1 a centriolar protein involved in cilium assembly. Could regulate the cAMP-dependent phosphorylation of OFD1, and its subsequent ubiquitination by PJA2 which ultimately leads to its proteasomal degradation.</text>
</comment>
<evidence type="ECO:0000256" key="10">
    <source>
        <dbReference type="ARBA" id="ARBA00023273"/>
    </source>
</evidence>
<evidence type="ECO:0000256" key="12">
    <source>
        <dbReference type="SAM" id="Coils"/>
    </source>
</evidence>
<evidence type="ECO:0000256" key="9">
    <source>
        <dbReference type="ARBA" id="ARBA00023212"/>
    </source>
</evidence>
<dbReference type="InterPro" id="IPR015943">
    <property type="entry name" value="WD40/YVTN_repeat-like_dom_sf"/>
</dbReference>
<sequence length="860" mass="98672">MQNLDVCKRESGKIWHRKPIPGSNGLLAAISNSASSSLSGNSSRNIRFLHTAFDVTGDTFIGGDYQGSIYLFDLHRNKFSLVQRLGGPCTALAYQLRRRSEFLAAQSDYSLKCFDTDTKEMVAAMKGHSSVIHSISTHSSGRYALTSSPDTAQLWDLDSFQRKRKLNVKENVGISKVFFLPMSNTIMTCFKDDTIFAWESDTLACKYQLHVPEGGKSPAFKAFAASRDGRQLVAGGKSRYLHLWSLDTHKLLQIIELPKKITSVKQLEFLPDSFDIGSNQVLGILSQDGIVRFISLSTCKQLFDVGSLDDRVVNFSLCPNGRHFVAVMDSGCIHVYCLKTLCSELNQPPPPLLKILKSHKMAAADASTDSKRSVSKRSNHISRDVSSFYPPLITQREAKGDRIMRLYISQDHLSGGLDPNRLYSILKGYGEYPSKYRMFIWRCLLNLPENHAAYGALVDKGTHSAFANIHLKYPVKSRKLLRVLQRVLSALSHWSPIFGETDFLPMLAFPFVKLFQNNQLLAFEILTTLLTNWCSHWFEYFPNPPINQLGLVENVIAHHDKALLAHFVQHNVTSQVYAWPLLETLFSEVLTRDEWLRLFDHVFSNPPGFLPILVAAYCCTNRAPLIKCTQIDDFKYFFHHQNAVDLNQVLKEAYRMMDTTPDDLHPNQAMDDYTPLTKGQYPVFNKYPKFIVDYQIQERERIRSEEDEYLRQRQSAQELQKETQQRLGEEQAWFRQQKLLLEAEDRRRKVIAEEERKLTDQRSRLTAMNREVKMKEMQLLDATRRKFLNFTQQQKEAEIARLDDEIQRKAALRETETQTAFDELEVRNMELQLQRRLLEQVALINTGVIYLIYSTSGNVS</sequence>
<dbReference type="GO" id="GO:0034451">
    <property type="term" value="C:centriolar satellite"/>
    <property type="evidence" value="ECO:0007669"/>
    <property type="project" value="UniProtKB-SubCell"/>
</dbReference>
<dbReference type="EMBL" id="KB308724">
    <property type="protein sequence ID" value="ELT96869.1"/>
    <property type="molecule type" value="Genomic_DNA"/>
</dbReference>
<keyword evidence="4" id="KW-0963">Cytoplasm</keyword>
<gene>
    <name evidence="14" type="ORF">CAPTEDRAFT_120736</name>
</gene>
<evidence type="ECO:0000313" key="16">
    <source>
        <dbReference type="Proteomes" id="UP000014760"/>
    </source>
</evidence>
<reference evidence="14 16" key="2">
    <citation type="journal article" date="2013" name="Nature">
        <title>Insights into bilaterian evolution from three spiralian genomes.</title>
        <authorList>
            <person name="Simakov O."/>
            <person name="Marletaz F."/>
            <person name="Cho S.J."/>
            <person name="Edsinger-Gonzales E."/>
            <person name="Havlak P."/>
            <person name="Hellsten U."/>
            <person name="Kuo D.H."/>
            <person name="Larsson T."/>
            <person name="Lv J."/>
            <person name="Arendt D."/>
            <person name="Savage R."/>
            <person name="Osoegawa K."/>
            <person name="de Jong P."/>
            <person name="Grimwood J."/>
            <person name="Chapman J.A."/>
            <person name="Shapiro H."/>
            <person name="Aerts A."/>
            <person name="Otillar R.P."/>
            <person name="Terry A.Y."/>
            <person name="Boore J.L."/>
            <person name="Grigoriev I.V."/>
            <person name="Lindberg D.R."/>
            <person name="Seaver E.C."/>
            <person name="Weisblat D.A."/>
            <person name="Putnam N.H."/>
            <person name="Rokhsar D.S."/>
        </authorList>
    </citation>
    <scope>NUCLEOTIDE SEQUENCE</scope>
    <source>
        <strain evidence="14 16">I ESC-2004</strain>
    </source>
</reference>
<evidence type="ECO:0000259" key="13">
    <source>
        <dbReference type="PROSITE" id="PS50086"/>
    </source>
</evidence>
<dbReference type="GO" id="GO:0036064">
    <property type="term" value="C:ciliary basal body"/>
    <property type="evidence" value="ECO:0007669"/>
    <property type="project" value="TreeGrafter"/>
</dbReference>
<dbReference type="SUPFAM" id="SSF47923">
    <property type="entry name" value="Ypt/Rab-GAP domain of gyp1p"/>
    <property type="match status" value="1"/>
</dbReference>
<comment type="subcellular location">
    <subcellularLocation>
        <location evidence="1">Cytoplasm</location>
        <location evidence="1">Cytoskeleton</location>
        <location evidence="1">Cilium basal body</location>
    </subcellularLocation>
    <subcellularLocation>
        <location evidence="2">Cytoplasm</location>
        <location evidence="2">Cytoskeleton</location>
        <location evidence="2">Microtubule organizing center</location>
        <location evidence="2">Centrosome</location>
        <location evidence="2">Centriolar satellite</location>
    </subcellularLocation>
</comment>
<dbReference type="Pfam" id="PF00400">
    <property type="entry name" value="WD40"/>
    <property type="match status" value="1"/>
</dbReference>